<evidence type="ECO:0000313" key="6">
    <source>
        <dbReference type="EMBL" id="PQO45312.1"/>
    </source>
</evidence>
<evidence type="ECO:0000256" key="3">
    <source>
        <dbReference type="ARBA" id="ARBA00023004"/>
    </source>
</evidence>
<dbReference type="PANTHER" id="PTHR33546:SF1">
    <property type="entry name" value="LARGE, MULTIFUNCTIONAL SECRETED PROTEIN"/>
    <property type="match status" value="1"/>
</dbReference>
<dbReference type="Gene3D" id="1.10.760.10">
    <property type="entry name" value="Cytochrome c-like domain"/>
    <property type="match status" value="1"/>
</dbReference>
<dbReference type="Gene3D" id="2.120.10.30">
    <property type="entry name" value="TolB, C-terminal domain"/>
    <property type="match status" value="1"/>
</dbReference>
<dbReference type="InterPro" id="IPR009056">
    <property type="entry name" value="Cyt_c-like_dom"/>
</dbReference>
<proteinExistence type="predicted"/>
<dbReference type="InterPro" id="IPR011041">
    <property type="entry name" value="Quinoprot_gluc/sorb_DH_b-prop"/>
</dbReference>
<evidence type="ECO:0000256" key="2">
    <source>
        <dbReference type="ARBA" id="ARBA00022723"/>
    </source>
</evidence>
<dbReference type="NCBIfam" id="TIGR02603">
    <property type="entry name" value="CxxCH_TIGR02603"/>
    <property type="match status" value="1"/>
</dbReference>
<keyword evidence="3 4" id="KW-0408">Iron</keyword>
<dbReference type="InterPro" id="IPR013427">
    <property type="entry name" value="Haem-bd_dom_put"/>
</dbReference>
<dbReference type="InterPro" id="IPR036909">
    <property type="entry name" value="Cyt_c-like_dom_sf"/>
</dbReference>
<dbReference type="InterPro" id="IPR011042">
    <property type="entry name" value="6-blade_b-propeller_TolB-like"/>
</dbReference>
<dbReference type="PANTHER" id="PTHR33546">
    <property type="entry name" value="LARGE, MULTIFUNCTIONAL SECRETED PROTEIN-RELATED"/>
    <property type="match status" value="1"/>
</dbReference>
<reference evidence="6 7" key="1">
    <citation type="submission" date="2018-02" db="EMBL/GenBank/DDBJ databases">
        <title>Comparative genomes isolates from brazilian mangrove.</title>
        <authorList>
            <person name="Araujo J.E."/>
            <person name="Taketani R.G."/>
            <person name="Silva M.C.P."/>
            <person name="Loureco M.V."/>
            <person name="Andreote F.D."/>
        </authorList>
    </citation>
    <scope>NUCLEOTIDE SEQUENCE [LARGE SCALE GENOMIC DNA]</scope>
    <source>
        <strain evidence="6 7">Nap-Phe MGV</strain>
    </source>
</reference>
<gene>
    <name evidence="6" type="ORF">C5Y93_15275</name>
</gene>
<comment type="caution">
    <text evidence="6">The sequence shown here is derived from an EMBL/GenBank/DDBJ whole genome shotgun (WGS) entry which is preliminary data.</text>
</comment>
<dbReference type="SUPFAM" id="SSF48371">
    <property type="entry name" value="ARM repeat"/>
    <property type="match status" value="1"/>
</dbReference>
<evidence type="ECO:0000313" key="7">
    <source>
        <dbReference type="Proteomes" id="UP000237819"/>
    </source>
</evidence>
<dbReference type="Pfam" id="PF00034">
    <property type="entry name" value="Cytochrom_C"/>
    <property type="match status" value="1"/>
</dbReference>
<dbReference type="InterPro" id="IPR011989">
    <property type="entry name" value="ARM-like"/>
</dbReference>
<keyword evidence="1 4" id="KW-0349">Heme</keyword>
<dbReference type="PROSITE" id="PS51007">
    <property type="entry name" value="CYTC"/>
    <property type="match status" value="1"/>
</dbReference>
<dbReference type="SUPFAM" id="SSF46626">
    <property type="entry name" value="Cytochrome c"/>
    <property type="match status" value="1"/>
</dbReference>
<dbReference type="GO" id="GO:0020037">
    <property type="term" value="F:heme binding"/>
    <property type="evidence" value="ECO:0007669"/>
    <property type="project" value="InterPro"/>
</dbReference>
<dbReference type="NCBIfam" id="TIGR02604">
    <property type="entry name" value="Piru_Ver_Nterm"/>
    <property type="match status" value="1"/>
</dbReference>
<dbReference type="SUPFAM" id="SSF50952">
    <property type="entry name" value="Soluble quinoprotein glucose dehydrogenase"/>
    <property type="match status" value="1"/>
</dbReference>
<protein>
    <submittedName>
        <fullName evidence="6">Cytochrome C</fullName>
    </submittedName>
</protein>
<dbReference type="AlphaFoldDB" id="A0A2S8GLK3"/>
<dbReference type="Proteomes" id="UP000237819">
    <property type="component" value="Unassembled WGS sequence"/>
</dbReference>
<sequence length="1030" mass="111487">MPNRTENWAAVMRRPTSSCNPQIPPLNASPVAYPLLPSFLHGVFVVTFFRTALLSLLALGFVAPSWAEEHDYAEQLKPVPGVSAGDALETFHLAPGFRLEMAASEPNVGDPVAMAFDADGRMFVIEMRGYSEDDGLSLGRVRLLEDVDDDGIYEKSTVFAEGFSWPTAVACTQGGILVGAAPDIFFLKDTDGDGKADQKRVVFTGFGKSNVQGLMNTFLWGPDNRIHGVTSSSGANAQKVVDGKPIGEPLSLRGRDFSIDPLTMDMQPISGGGQHGMSFNDWGEKFTCSNSDHLQQVVYEDAYLARNPYVSAPSPRRSIAADGPQAEVYRTSPVEAWRVIRTRLRAAKIVPGIVEGGGRPAGYFTGATGVTIFRGDAWPEKYHGYAVVGDAGGNLVHRKKLVDDGILYRGVRVDEKEEFLSSSDIWFRPVQYANAPDGSLYVMDMYREVIEHPKSLPEMIKKHLDLTSGRDLGRIYRVVGTEAKRRATPKLSTWKSADLVALLDHTNAWQRETAARLLYERQDSSVVPALQALATRAKTPQGTIAALRALAGLKQLTAAQLLPALDSKHAHVRRHAVQLAEPLLGGSSALRQKVASLVADDSVKVRFQLAFTAGYLPPDERTKTLAALAKSDGTDPYFRAAIQSSVAEGAGPLIAALASDSPSKNSTESLIAALATQIGKQQSKADLAALLKLLPQLQANSPQSFELVIRSLDLPPESAMSQQLAAVTNGKSASVFEELVNDALAVLAHEESTEPQKVDAVKVLRYGAFDPDRFEQLLAPSAPLEVQRQAILVMGTFESPGVAELLIDKWPELSPQLRPTALDALVSRDVWRSELLAAIKAKSIVTADLGANQIAQLTSLMTDDQAKQYSGLFEKTSNAEREALVKAYQPALTAKGDVAKGKVVFEKNCAGCHQLDGIGHAIGPNLAAMKNRGPDAILANVLNPNAEVNPQYMNYICQTLDGRVVSGMIGNETSNSVTFIQADKKSETVLRIDIDQMRSTGVSLMPEGLEKTIDQDAMADLLTYLMQDRN</sequence>
<accession>A0A2S8GLK3</accession>
<evidence type="ECO:0000256" key="1">
    <source>
        <dbReference type="ARBA" id="ARBA00022617"/>
    </source>
</evidence>
<dbReference type="GO" id="GO:0009055">
    <property type="term" value="F:electron transfer activity"/>
    <property type="evidence" value="ECO:0007669"/>
    <property type="project" value="InterPro"/>
</dbReference>
<keyword evidence="2 4" id="KW-0479">Metal-binding</keyword>
<feature type="domain" description="Cytochrome c" evidence="5">
    <location>
        <begin position="896"/>
        <end position="1029"/>
    </location>
</feature>
<dbReference type="Gene3D" id="1.25.10.10">
    <property type="entry name" value="Leucine-rich Repeat Variant"/>
    <property type="match status" value="1"/>
</dbReference>
<dbReference type="Pfam" id="PF23500">
    <property type="entry name" value="DUF7133"/>
    <property type="match status" value="1"/>
</dbReference>
<name>A0A2S8GLK3_9BACT</name>
<evidence type="ECO:0000256" key="4">
    <source>
        <dbReference type="PROSITE-ProRule" id="PRU00433"/>
    </source>
</evidence>
<organism evidence="6 7">
    <name type="scientific">Blastopirellula marina</name>
    <dbReference type="NCBI Taxonomy" id="124"/>
    <lineage>
        <taxon>Bacteria</taxon>
        <taxon>Pseudomonadati</taxon>
        <taxon>Planctomycetota</taxon>
        <taxon>Planctomycetia</taxon>
        <taxon>Pirellulales</taxon>
        <taxon>Pirellulaceae</taxon>
        <taxon>Blastopirellula</taxon>
    </lineage>
</organism>
<dbReference type="GO" id="GO:0046872">
    <property type="term" value="F:metal ion binding"/>
    <property type="evidence" value="ECO:0007669"/>
    <property type="project" value="UniProtKB-KW"/>
</dbReference>
<dbReference type="InterPro" id="IPR013428">
    <property type="entry name" value="Membrane-bound_put_N"/>
</dbReference>
<dbReference type="InterPro" id="IPR016024">
    <property type="entry name" value="ARM-type_fold"/>
</dbReference>
<dbReference type="InterPro" id="IPR055557">
    <property type="entry name" value="DUF7133"/>
</dbReference>
<dbReference type="EMBL" id="PUHZ01000015">
    <property type="protein sequence ID" value="PQO45312.1"/>
    <property type="molecule type" value="Genomic_DNA"/>
</dbReference>
<evidence type="ECO:0000259" key="5">
    <source>
        <dbReference type="PROSITE" id="PS51007"/>
    </source>
</evidence>